<proteinExistence type="predicted"/>
<dbReference type="Proteomes" id="UP000828941">
    <property type="component" value="Chromosome 9"/>
</dbReference>
<comment type="caution">
    <text evidence="1">The sequence shown here is derived from an EMBL/GenBank/DDBJ whole genome shotgun (WGS) entry which is preliminary data.</text>
</comment>
<evidence type="ECO:0000313" key="2">
    <source>
        <dbReference type="Proteomes" id="UP000828941"/>
    </source>
</evidence>
<evidence type="ECO:0000313" key="1">
    <source>
        <dbReference type="EMBL" id="KAI4324125.1"/>
    </source>
</evidence>
<accession>A0ACB9MP44</accession>
<reference evidence="1 2" key="1">
    <citation type="journal article" date="2022" name="DNA Res.">
        <title>Chromosomal-level genome assembly of the orchid tree Bauhinia variegata (Leguminosae; Cercidoideae) supports the allotetraploid origin hypothesis of Bauhinia.</title>
        <authorList>
            <person name="Zhong Y."/>
            <person name="Chen Y."/>
            <person name="Zheng D."/>
            <person name="Pang J."/>
            <person name="Liu Y."/>
            <person name="Luo S."/>
            <person name="Meng S."/>
            <person name="Qian L."/>
            <person name="Wei D."/>
            <person name="Dai S."/>
            <person name="Zhou R."/>
        </authorList>
    </citation>
    <scope>NUCLEOTIDE SEQUENCE [LARGE SCALE GENOMIC DNA]</scope>
    <source>
        <strain evidence="1">BV-YZ2020</strain>
    </source>
</reference>
<dbReference type="EMBL" id="CM039434">
    <property type="protein sequence ID" value="KAI4324125.1"/>
    <property type="molecule type" value="Genomic_DNA"/>
</dbReference>
<keyword evidence="2" id="KW-1185">Reference proteome</keyword>
<gene>
    <name evidence="1" type="ORF">L6164_023688</name>
</gene>
<sequence length="103" mass="11385">MASSEDATSPYFLHPSDSPGLSLVSQLLTEDNYCSRRRAMKMSLFAKKKIGLVDGSIQPPDPTDAAKFLSDLSAEKGAYESFSRFFICLSVIHKIEDYMGRLG</sequence>
<name>A0ACB9MP44_BAUVA</name>
<organism evidence="1 2">
    <name type="scientific">Bauhinia variegata</name>
    <name type="common">Purple orchid tree</name>
    <name type="synonym">Phanera variegata</name>
    <dbReference type="NCBI Taxonomy" id="167791"/>
    <lineage>
        <taxon>Eukaryota</taxon>
        <taxon>Viridiplantae</taxon>
        <taxon>Streptophyta</taxon>
        <taxon>Embryophyta</taxon>
        <taxon>Tracheophyta</taxon>
        <taxon>Spermatophyta</taxon>
        <taxon>Magnoliopsida</taxon>
        <taxon>eudicotyledons</taxon>
        <taxon>Gunneridae</taxon>
        <taxon>Pentapetalae</taxon>
        <taxon>rosids</taxon>
        <taxon>fabids</taxon>
        <taxon>Fabales</taxon>
        <taxon>Fabaceae</taxon>
        <taxon>Cercidoideae</taxon>
        <taxon>Cercideae</taxon>
        <taxon>Bauhiniinae</taxon>
        <taxon>Bauhinia</taxon>
    </lineage>
</organism>
<protein>
    <submittedName>
        <fullName evidence="1">Uncharacterized protein</fullName>
    </submittedName>
</protein>